<evidence type="ECO:0000313" key="3">
    <source>
        <dbReference type="Proteomes" id="UP000054097"/>
    </source>
</evidence>
<dbReference type="Proteomes" id="UP000054097">
    <property type="component" value="Unassembled WGS sequence"/>
</dbReference>
<evidence type="ECO:0000313" key="2">
    <source>
        <dbReference type="EMBL" id="KIM30754.1"/>
    </source>
</evidence>
<dbReference type="HOGENOM" id="CLU_2442254_0_0_1"/>
<dbReference type="OrthoDB" id="3020687at2759"/>
<keyword evidence="3" id="KW-1185">Reference proteome</keyword>
<organism evidence="2 3">
    <name type="scientific">Serendipita vermifera MAFF 305830</name>
    <dbReference type="NCBI Taxonomy" id="933852"/>
    <lineage>
        <taxon>Eukaryota</taxon>
        <taxon>Fungi</taxon>
        <taxon>Dikarya</taxon>
        <taxon>Basidiomycota</taxon>
        <taxon>Agaricomycotina</taxon>
        <taxon>Agaricomycetes</taxon>
        <taxon>Sebacinales</taxon>
        <taxon>Serendipitaceae</taxon>
        <taxon>Serendipita</taxon>
    </lineage>
</organism>
<dbReference type="EMBL" id="KN824283">
    <property type="protein sequence ID" value="KIM30754.1"/>
    <property type="molecule type" value="Genomic_DNA"/>
</dbReference>
<accession>A0A0C3BF48</accession>
<evidence type="ECO:0000259" key="1">
    <source>
        <dbReference type="Pfam" id="PF20151"/>
    </source>
</evidence>
<reference evidence="2 3" key="1">
    <citation type="submission" date="2014-04" db="EMBL/GenBank/DDBJ databases">
        <authorList>
            <consortium name="DOE Joint Genome Institute"/>
            <person name="Kuo A."/>
            <person name="Zuccaro A."/>
            <person name="Kohler A."/>
            <person name="Nagy L.G."/>
            <person name="Floudas D."/>
            <person name="Copeland A."/>
            <person name="Barry K.W."/>
            <person name="Cichocki N."/>
            <person name="Veneault-Fourrey C."/>
            <person name="LaButti K."/>
            <person name="Lindquist E.A."/>
            <person name="Lipzen A."/>
            <person name="Lundell T."/>
            <person name="Morin E."/>
            <person name="Murat C."/>
            <person name="Sun H."/>
            <person name="Tunlid A."/>
            <person name="Henrissat B."/>
            <person name="Grigoriev I.V."/>
            <person name="Hibbett D.S."/>
            <person name="Martin F."/>
            <person name="Nordberg H.P."/>
            <person name="Cantor M.N."/>
            <person name="Hua S.X."/>
        </authorList>
    </citation>
    <scope>NUCLEOTIDE SEQUENCE [LARGE SCALE GENOMIC DNA]</scope>
    <source>
        <strain evidence="2 3">MAFF 305830</strain>
    </source>
</reference>
<protein>
    <recommendedName>
        <fullName evidence="1">DUF6533 domain-containing protein</fullName>
    </recommendedName>
</protein>
<sequence>MCTPVDSSVVSFRSQDPLISPRLLTSANYSYLSGVAITLALYDWLLTFSTEYETIYQSRWTLPKALFFYVSLAFPELPAATMSRAKFTPG</sequence>
<dbReference type="Pfam" id="PF20151">
    <property type="entry name" value="DUF6533"/>
    <property type="match status" value="1"/>
</dbReference>
<feature type="domain" description="DUF6533" evidence="1">
    <location>
        <begin position="31"/>
        <end position="68"/>
    </location>
</feature>
<dbReference type="InterPro" id="IPR045340">
    <property type="entry name" value="DUF6533"/>
</dbReference>
<reference evidence="3" key="2">
    <citation type="submission" date="2015-01" db="EMBL/GenBank/DDBJ databases">
        <title>Evolutionary Origins and Diversification of the Mycorrhizal Mutualists.</title>
        <authorList>
            <consortium name="DOE Joint Genome Institute"/>
            <consortium name="Mycorrhizal Genomics Consortium"/>
            <person name="Kohler A."/>
            <person name="Kuo A."/>
            <person name="Nagy L.G."/>
            <person name="Floudas D."/>
            <person name="Copeland A."/>
            <person name="Barry K.W."/>
            <person name="Cichocki N."/>
            <person name="Veneault-Fourrey C."/>
            <person name="LaButti K."/>
            <person name="Lindquist E.A."/>
            <person name="Lipzen A."/>
            <person name="Lundell T."/>
            <person name="Morin E."/>
            <person name="Murat C."/>
            <person name="Riley R."/>
            <person name="Ohm R."/>
            <person name="Sun H."/>
            <person name="Tunlid A."/>
            <person name="Henrissat B."/>
            <person name="Grigoriev I.V."/>
            <person name="Hibbett D.S."/>
            <person name="Martin F."/>
        </authorList>
    </citation>
    <scope>NUCLEOTIDE SEQUENCE [LARGE SCALE GENOMIC DNA]</scope>
    <source>
        <strain evidence="3">MAFF 305830</strain>
    </source>
</reference>
<name>A0A0C3BF48_SERVB</name>
<gene>
    <name evidence="2" type="ORF">M408DRAFT_65468</name>
</gene>
<dbReference type="AlphaFoldDB" id="A0A0C3BF48"/>
<proteinExistence type="predicted"/>